<dbReference type="PROSITE" id="PS00940">
    <property type="entry name" value="GAMMA_THIONIN"/>
    <property type="match status" value="1"/>
</dbReference>
<protein>
    <recommendedName>
        <fullName evidence="3">Knottins-like domain-containing protein</fullName>
    </recommendedName>
</protein>
<proteinExistence type="predicted"/>
<feature type="domain" description="Knottins-like" evidence="3">
    <location>
        <begin position="48"/>
        <end position="95"/>
    </location>
</feature>
<feature type="chain" id="PRO_5044805237" description="Knottins-like domain-containing protein" evidence="2">
    <location>
        <begin position="27"/>
        <end position="97"/>
    </location>
</feature>
<accession>A0ABC9BK35</accession>
<reference evidence="4" key="1">
    <citation type="submission" date="2024-10" db="EMBL/GenBank/DDBJ databases">
        <authorList>
            <person name="Ryan C."/>
        </authorList>
    </citation>
    <scope>NUCLEOTIDE SEQUENCE [LARGE SCALE GENOMIC DNA]</scope>
</reference>
<evidence type="ECO:0000313" key="4">
    <source>
        <dbReference type="EMBL" id="CAL5001500.1"/>
    </source>
</evidence>
<feature type="signal peptide" evidence="2">
    <location>
        <begin position="1"/>
        <end position="26"/>
    </location>
</feature>
<dbReference type="EMBL" id="OZ075136">
    <property type="protein sequence ID" value="CAL5001500.1"/>
    <property type="molecule type" value="Genomic_DNA"/>
</dbReference>
<dbReference type="InterPro" id="IPR036574">
    <property type="entry name" value="Scorpion_toxin-like_sf"/>
</dbReference>
<dbReference type="InterPro" id="IPR003614">
    <property type="entry name" value="Knottins"/>
</dbReference>
<keyword evidence="2" id="KW-0732">Signal</keyword>
<sequence>MKPSRRNNLSAAAAVILLLFIVAVGSMHIPGLMYSLQMAPPVGAKRAACSHLSGVFPGPCYLDATCAGICVEESSDNINGACDGFPSRCFCETRCPP</sequence>
<dbReference type="InterPro" id="IPR008176">
    <property type="entry name" value="Defensin_plant"/>
</dbReference>
<organism evidence="4 5">
    <name type="scientific">Urochloa decumbens</name>
    <dbReference type="NCBI Taxonomy" id="240449"/>
    <lineage>
        <taxon>Eukaryota</taxon>
        <taxon>Viridiplantae</taxon>
        <taxon>Streptophyta</taxon>
        <taxon>Embryophyta</taxon>
        <taxon>Tracheophyta</taxon>
        <taxon>Spermatophyta</taxon>
        <taxon>Magnoliopsida</taxon>
        <taxon>Liliopsida</taxon>
        <taxon>Poales</taxon>
        <taxon>Poaceae</taxon>
        <taxon>PACMAD clade</taxon>
        <taxon>Panicoideae</taxon>
        <taxon>Panicodae</taxon>
        <taxon>Paniceae</taxon>
        <taxon>Melinidinae</taxon>
        <taxon>Urochloa</taxon>
    </lineage>
</organism>
<evidence type="ECO:0000256" key="2">
    <source>
        <dbReference type="SAM" id="SignalP"/>
    </source>
</evidence>
<keyword evidence="5" id="KW-1185">Reference proteome</keyword>
<keyword evidence="1" id="KW-1015">Disulfide bond</keyword>
<dbReference type="AlphaFoldDB" id="A0ABC9BK35"/>
<dbReference type="Gene3D" id="3.30.30.10">
    <property type="entry name" value="Knottin, scorpion toxin-like"/>
    <property type="match status" value="1"/>
</dbReference>
<dbReference type="Pfam" id="PF00304">
    <property type="entry name" value="Gamma-thionin"/>
    <property type="match status" value="1"/>
</dbReference>
<name>A0ABC9BK35_9POAL</name>
<evidence type="ECO:0000259" key="3">
    <source>
        <dbReference type="Pfam" id="PF00304"/>
    </source>
</evidence>
<evidence type="ECO:0000256" key="1">
    <source>
        <dbReference type="ARBA" id="ARBA00023157"/>
    </source>
</evidence>
<dbReference type="SUPFAM" id="SSF57095">
    <property type="entry name" value="Scorpion toxin-like"/>
    <property type="match status" value="1"/>
</dbReference>
<gene>
    <name evidence="4" type="ORF">URODEC1_LOCUS65423</name>
</gene>
<dbReference type="Proteomes" id="UP001497457">
    <property type="component" value="Chromosome 26rd"/>
</dbReference>
<evidence type="ECO:0000313" key="5">
    <source>
        <dbReference type="Proteomes" id="UP001497457"/>
    </source>
</evidence>